<dbReference type="Pfam" id="PF00106">
    <property type="entry name" value="adh_short"/>
    <property type="match status" value="1"/>
</dbReference>
<dbReference type="PRINTS" id="PR00080">
    <property type="entry name" value="SDRFAMILY"/>
</dbReference>
<comment type="catalytic activity">
    <reaction evidence="20">
        <text>(15S)-hydroxy-(5Z,8Z,11Z,13E)-eicosatetraenoate + NAD(+) = 15-oxo-(5Z,8Z,11Z,13E)-eicosatetraenoate + NADH + H(+)</text>
        <dbReference type="Rhea" id="RHEA:23260"/>
        <dbReference type="ChEBI" id="CHEBI:15378"/>
        <dbReference type="ChEBI" id="CHEBI:57409"/>
        <dbReference type="ChEBI" id="CHEBI:57410"/>
        <dbReference type="ChEBI" id="CHEBI:57540"/>
        <dbReference type="ChEBI" id="CHEBI:57945"/>
        <dbReference type="EC" id="1.1.1.232"/>
    </reaction>
    <physiologicalReaction direction="left-to-right" evidence="20">
        <dbReference type="Rhea" id="RHEA:23261"/>
    </physiologicalReaction>
</comment>
<evidence type="ECO:0000256" key="6">
    <source>
        <dbReference type="ARBA" id="ARBA00041812"/>
    </source>
</evidence>
<evidence type="ECO:0000256" key="11">
    <source>
        <dbReference type="ARBA" id="ARBA00048008"/>
    </source>
</evidence>
<protein>
    <recommendedName>
        <fullName evidence="5">15-hydroxyprostaglandin dehydrogenase [NAD(+)]</fullName>
        <ecNumber evidence="3">1.1.1.141</ecNumber>
        <ecNumber evidence="4">1.1.1.232</ecNumber>
    </recommendedName>
    <alternativeName>
        <fullName evidence="7">Eicosanoid/docosanoid dehydrogenase [NAD(+)]</fullName>
    </alternativeName>
    <alternativeName>
        <fullName evidence="6">Prostaglandin dehydrogenase 1</fullName>
    </alternativeName>
</protein>
<comment type="caution">
    <text evidence="23">The sequence shown here is derived from an EMBL/GenBank/DDBJ whole genome shotgun (WGS) entry which is preliminary data.</text>
</comment>
<evidence type="ECO:0000313" key="24">
    <source>
        <dbReference type="Proteomes" id="UP000749559"/>
    </source>
</evidence>
<keyword evidence="2" id="KW-0560">Oxidoreductase</keyword>
<evidence type="ECO:0000256" key="16">
    <source>
        <dbReference type="ARBA" id="ARBA00048535"/>
    </source>
</evidence>
<evidence type="ECO:0000256" key="8">
    <source>
        <dbReference type="ARBA" id="ARBA00045705"/>
    </source>
</evidence>
<comment type="catalytic activity">
    <reaction evidence="17">
        <text>prostaglandin A1 + NAD(+) = 15-oxo-prostaglandin A1 + NADH + H(+)</text>
        <dbReference type="Rhea" id="RHEA:41263"/>
        <dbReference type="ChEBI" id="CHEBI:15378"/>
        <dbReference type="ChEBI" id="CHEBI:57398"/>
        <dbReference type="ChEBI" id="CHEBI:57540"/>
        <dbReference type="ChEBI" id="CHEBI:57945"/>
        <dbReference type="ChEBI" id="CHEBI:85072"/>
    </reaction>
    <physiologicalReaction direction="left-to-right" evidence="17">
        <dbReference type="Rhea" id="RHEA:41264"/>
    </physiologicalReaction>
</comment>
<sequence>MKIEESVAIITGGAQGIGKAVAISLLKLGAKVCIADVNSIQGENTIKELGQVYEDSVIFQQCDVTKEDDIRSVFKVTKNRFGDVTIMVNNAGILDEQNWTRLVAINFEAQIRCTMTALEFMGCNNGGRGGLVIFTSSIVGVIPIGTFPVYAAAKHGIVGFVRSMAMSPRQNDWGVRFNAVCPSSVETGMTTEDNFARAITDPVVLDKVMQDNKNTYNDKISPSEVAETYVRIIKDDALNGKTLVVLKGKTTFVDAAVVDM</sequence>
<evidence type="ECO:0000256" key="12">
    <source>
        <dbReference type="ARBA" id="ARBA00048140"/>
    </source>
</evidence>
<evidence type="ECO:0000256" key="5">
    <source>
        <dbReference type="ARBA" id="ARBA00040276"/>
    </source>
</evidence>
<comment type="catalytic activity">
    <reaction evidence="10">
        <text>resolvin D1 + NAD(+) = 8-oxoresolvin D1 + NADH + H(+)</text>
        <dbReference type="Rhea" id="RHEA:50124"/>
        <dbReference type="ChEBI" id="CHEBI:15378"/>
        <dbReference type="ChEBI" id="CHEBI:57540"/>
        <dbReference type="ChEBI" id="CHEBI:57945"/>
        <dbReference type="ChEBI" id="CHEBI:132079"/>
        <dbReference type="ChEBI" id="CHEBI:132080"/>
    </reaction>
    <physiologicalReaction direction="left-to-right" evidence="10">
        <dbReference type="Rhea" id="RHEA:50125"/>
    </physiologicalReaction>
</comment>
<evidence type="ECO:0000256" key="17">
    <source>
        <dbReference type="ARBA" id="ARBA00048611"/>
    </source>
</evidence>
<dbReference type="PRINTS" id="PR00081">
    <property type="entry name" value="GDHRDH"/>
</dbReference>
<comment type="catalytic activity">
    <reaction evidence="11">
        <text>14-hydroxy-(4Z,7Z,10Z,12E,16Z,19Z)-docosahexaenoate + NAD(+) = 14-oxo-(4Z,7Z,10Z,12E,16Z,19Z)-docosahexaenoate + NADH + H(+)</text>
        <dbReference type="Rhea" id="RHEA:48952"/>
        <dbReference type="ChEBI" id="CHEBI:15378"/>
        <dbReference type="ChEBI" id="CHEBI:57540"/>
        <dbReference type="ChEBI" id="CHEBI:57945"/>
        <dbReference type="ChEBI" id="CHEBI:90866"/>
        <dbReference type="ChEBI" id="CHEBI:90867"/>
    </reaction>
    <physiologicalReaction direction="left-to-right" evidence="11">
        <dbReference type="Rhea" id="RHEA:48953"/>
    </physiologicalReaction>
</comment>
<dbReference type="InterPro" id="IPR020904">
    <property type="entry name" value="Sc_DH/Rdtase_CS"/>
</dbReference>
<comment type="function">
    <text evidence="8">Catalyzes the NAD-dependent dehydrogenation (oxidation) of a broad array of hydroxylated polyunsaturated fatty acids (mainly eicosanoids and docosanoids, including prostaglandins, lipoxins and resolvins), yielding their corresponding keto (oxo) metabolites. Decreases the levels of the pro-proliferative prostaglandins such as prostaglandin E2 (whose activity is increased in cancer because of an increase in the expression of cyclooxygenase 2) and generates oxo-fatty acid products that can profoundly influence cell function by abrogating pro-inflammatory cytokine expression. Converts resolvins E1, D1 and D2 to their oxo products, which represents a mode of resolvin inactivation. Resolvin E1 plays important roles during the resolution phase of acute inflammation, while resolvins D1 and D2 have a unique role in obesity-induced adipose inflammation.</text>
</comment>
<dbReference type="GO" id="GO:0005737">
    <property type="term" value="C:cytoplasm"/>
    <property type="evidence" value="ECO:0007669"/>
    <property type="project" value="TreeGrafter"/>
</dbReference>
<proteinExistence type="inferred from homology"/>
<evidence type="ECO:0000256" key="13">
    <source>
        <dbReference type="ARBA" id="ARBA00048144"/>
    </source>
</evidence>
<dbReference type="EMBL" id="CAIIXF020000002">
    <property type="protein sequence ID" value="CAH1776382.1"/>
    <property type="molecule type" value="Genomic_DNA"/>
</dbReference>
<comment type="catalytic activity">
    <reaction evidence="21">
        <text>resolvin E1 + NAD(+) = 18-oxo-resolvin E1 + NADH + H(+)</text>
        <dbReference type="Rhea" id="RHEA:49244"/>
        <dbReference type="ChEBI" id="CHEBI:15378"/>
        <dbReference type="ChEBI" id="CHEBI:57540"/>
        <dbReference type="ChEBI" id="CHEBI:57945"/>
        <dbReference type="ChEBI" id="CHEBI:91000"/>
        <dbReference type="ChEBI" id="CHEBI:91001"/>
    </reaction>
    <physiologicalReaction direction="left-to-right" evidence="21">
        <dbReference type="Rhea" id="RHEA:49245"/>
    </physiologicalReaction>
</comment>
<dbReference type="PROSITE" id="PS00061">
    <property type="entry name" value="ADH_SHORT"/>
    <property type="match status" value="1"/>
</dbReference>
<evidence type="ECO:0000256" key="14">
    <source>
        <dbReference type="ARBA" id="ARBA00048170"/>
    </source>
</evidence>
<gene>
    <name evidence="23" type="ORF">OFUS_LOCUS3561</name>
</gene>
<comment type="similarity">
    <text evidence="1 22">Belongs to the short-chain dehydrogenases/reductases (SDR) family.</text>
</comment>
<evidence type="ECO:0000256" key="19">
    <source>
        <dbReference type="ARBA" id="ARBA00048921"/>
    </source>
</evidence>
<evidence type="ECO:0000256" key="7">
    <source>
        <dbReference type="ARBA" id="ARBA00042026"/>
    </source>
</evidence>
<dbReference type="PANTHER" id="PTHR44229">
    <property type="entry name" value="15-HYDROXYPROSTAGLANDIN DEHYDROGENASE [NAD(+)]"/>
    <property type="match status" value="1"/>
</dbReference>
<comment type="catalytic activity">
    <reaction evidence="16">
        <text>lipoxin A4 + NAD(+) = 15-oxo-(5S,6R)-dihydroxy-(7E,9E,11Z,13E)-eicosatetraenoate + NADH + H(+)</text>
        <dbReference type="Rhea" id="RHEA:41572"/>
        <dbReference type="ChEBI" id="CHEBI:15378"/>
        <dbReference type="ChEBI" id="CHEBI:57540"/>
        <dbReference type="ChEBI" id="CHEBI:57945"/>
        <dbReference type="ChEBI" id="CHEBI:67026"/>
        <dbReference type="ChEBI" id="CHEBI:78311"/>
    </reaction>
    <physiologicalReaction direction="left-to-right" evidence="16">
        <dbReference type="Rhea" id="RHEA:41573"/>
    </physiologicalReaction>
</comment>
<comment type="catalytic activity">
    <reaction evidence="15">
        <text>resolvin D2 + NAD(+) = 7-oxoresolvin D2 + NADH + H(+)</text>
        <dbReference type="Rhea" id="RHEA:53584"/>
        <dbReference type="ChEBI" id="CHEBI:15378"/>
        <dbReference type="ChEBI" id="CHEBI:57540"/>
        <dbReference type="ChEBI" id="CHEBI:57945"/>
        <dbReference type="ChEBI" id="CHEBI:133367"/>
        <dbReference type="ChEBI" id="CHEBI:137497"/>
    </reaction>
    <physiologicalReaction direction="left-to-right" evidence="15">
        <dbReference type="Rhea" id="RHEA:53585"/>
    </physiologicalReaction>
</comment>
<evidence type="ECO:0000256" key="20">
    <source>
        <dbReference type="ARBA" id="ARBA00049151"/>
    </source>
</evidence>
<name>A0A8J1XKK7_OWEFU</name>
<evidence type="ECO:0000256" key="10">
    <source>
        <dbReference type="ARBA" id="ARBA00047672"/>
    </source>
</evidence>
<dbReference type="Gene3D" id="3.40.50.720">
    <property type="entry name" value="NAD(P)-binding Rossmann-like Domain"/>
    <property type="match status" value="1"/>
</dbReference>
<comment type="catalytic activity">
    <reaction evidence="18">
        <text>prostaglandin E2 + NAD(+) = 15-oxoprostaglandin E2 + NADH + H(+)</text>
        <dbReference type="Rhea" id="RHEA:11876"/>
        <dbReference type="ChEBI" id="CHEBI:15378"/>
        <dbReference type="ChEBI" id="CHEBI:57400"/>
        <dbReference type="ChEBI" id="CHEBI:57540"/>
        <dbReference type="ChEBI" id="CHEBI:57945"/>
        <dbReference type="ChEBI" id="CHEBI:606564"/>
        <dbReference type="EC" id="1.1.1.141"/>
    </reaction>
    <physiologicalReaction direction="left-to-right" evidence="18">
        <dbReference type="Rhea" id="RHEA:11877"/>
    </physiologicalReaction>
</comment>
<comment type="catalytic activity">
    <reaction evidence="13">
        <text>(11R)-hydroxy-(5Z,8Z,12E,14Z)-eicosatetraenoate + NAD(+) = 11-oxo-(5Z,8Z,12E,14Z)-eicosatetraenoate + NADH + H(+)</text>
        <dbReference type="Rhea" id="RHEA:48640"/>
        <dbReference type="ChEBI" id="CHEBI:15378"/>
        <dbReference type="ChEBI" id="CHEBI:57540"/>
        <dbReference type="ChEBI" id="CHEBI:57945"/>
        <dbReference type="ChEBI" id="CHEBI:78836"/>
        <dbReference type="ChEBI" id="CHEBI:90697"/>
    </reaction>
    <physiologicalReaction direction="left-to-right" evidence="13">
        <dbReference type="Rhea" id="RHEA:48641"/>
    </physiologicalReaction>
</comment>
<dbReference type="EC" id="1.1.1.232" evidence="4"/>
<keyword evidence="24" id="KW-1185">Reference proteome</keyword>
<comment type="catalytic activity">
    <reaction evidence="19">
        <text>resolvin D2 + NAD(+) = 16-oxoresolvin D2 + NADH + H(+)</text>
        <dbReference type="Rhea" id="RHEA:53588"/>
        <dbReference type="ChEBI" id="CHEBI:15378"/>
        <dbReference type="ChEBI" id="CHEBI:57540"/>
        <dbReference type="ChEBI" id="CHEBI:57945"/>
        <dbReference type="ChEBI" id="CHEBI:133367"/>
        <dbReference type="ChEBI" id="CHEBI:137498"/>
    </reaction>
    <physiologicalReaction direction="left-to-right" evidence="19">
        <dbReference type="Rhea" id="RHEA:53589"/>
    </physiologicalReaction>
</comment>
<comment type="catalytic activity">
    <reaction evidence="9">
        <text>prostaglandin E1 + NAD(+) = 15-oxoprostaglandin E1 + NADH + H(+)</text>
        <dbReference type="Rhea" id="RHEA:16477"/>
        <dbReference type="ChEBI" id="CHEBI:15378"/>
        <dbReference type="ChEBI" id="CHEBI:57397"/>
        <dbReference type="ChEBI" id="CHEBI:57401"/>
        <dbReference type="ChEBI" id="CHEBI:57540"/>
        <dbReference type="ChEBI" id="CHEBI:57945"/>
    </reaction>
    <physiologicalReaction direction="left-to-right" evidence="9">
        <dbReference type="Rhea" id="RHEA:16478"/>
    </physiologicalReaction>
</comment>
<dbReference type="PANTHER" id="PTHR44229:SF4">
    <property type="entry name" value="15-HYDROXYPROSTAGLANDIN DEHYDROGENASE [NAD(+)]"/>
    <property type="match status" value="1"/>
</dbReference>
<reference evidence="23" key="1">
    <citation type="submission" date="2022-03" db="EMBL/GenBank/DDBJ databases">
        <authorList>
            <person name="Martin C."/>
        </authorList>
    </citation>
    <scope>NUCLEOTIDE SEQUENCE</scope>
</reference>
<dbReference type="OrthoDB" id="37659at2759"/>
<comment type="catalytic activity">
    <reaction evidence="14">
        <text>resolvin D1 + NAD(+) = 17-oxoresolvin D1 + NADH + H(+)</text>
        <dbReference type="Rhea" id="RHEA:50128"/>
        <dbReference type="ChEBI" id="CHEBI:15378"/>
        <dbReference type="ChEBI" id="CHEBI:57540"/>
        <dbReference type="ChEBI" id="CHEBI:57945"/>
        <dbReference type="ChEBI" id="CHEBI:132079"/>
        <dbReference type="ChEBI" id="CHEBI:132081"/>
    </reaction>
    <physiologicalReaction direction="left-to-right" evidence="14">
        <dbReference type="Rhea" id="RHEA:50129"/>
    </physiologicalReaction>
</comment>
<evidence type="ECO:0000313" key="23">
    <source>
        <dbReference type="EMBL" id="CAH1776382.1"/>
    </source>
</evidence>
<evidence type="ECO:0000256" key="22">
    <source>
        <dbReference type="RuleBase" id="RU000363"/>
    </source>
</evidence>
<dbReference type="GO" id="GO:0016404">
    <property type="term" value="F:15-hydroxyprostaglandin dehydrogenase (NAD+) activity"/>
    <property type="evidence" value="ECO:0007669"/>
    <property type="project" value="UniProtKB-EC"/>
</dbReference>
<dbReference type="SUPFAM" id="SSF51735">
    <property type="entry name" value="NAD(P)-binding Rossmann-fold domains"/>
    <property type="match status" value="1"/>
</dbReference>
<evidence type="ECO:0000256" key="15">
    <source>
        <dbReference type="ARBA" id="ARBA00048393"/>
    </source>
</evidence>
<evidence type="ECO:0000256" key="9">
    <source>
        <dbReference type="ARBA" id="ARBA00047325"/>
    </source>
</evidence>
<dbReference type="Proteomes" id="UP000749559">
    <property type="component" value="Unassembled WGS sequence"/>
</dbReference>
<dbReference type="InterPro" id="IPR036291">
    <property type="entry name" value="NAD(P)-bd_dom_sf"/>
</dbReference>
<dbReference type="EC" id="1.1.1.141" evidence="3"/>
<organism evidence="23 24">
    <name type="scientific">Owenia fusiformis</name>
    <name type="common">Polychaete worm</name>
    <dbReference type="NCBI Taxonomy" id="6347"/>
    <lineage>
        <taxon>Eukaryota</taxon>
        <taxon>Metazoa</taxon>
        <taxon>Spiralia</taxon>
        <taxon>Lophotrochozoa</taxon>
        <taxon>Annelida</taxon>
        <taxon>Polychaeta</taxon>
        <taxon>Sedentaria</taxon>
        <taxon>Canalipalpata</taxon>
        <taxon>Sabellida</taxon>
        <taxon>Oweniida</taxon>
        <taxon>Oweniidae</taxon>
        <taxon>Owenia</taxon>
    </lineage>
</organism>
<evidence type="ECO:0000256" key="21">
    <source>
        <dbReference type="ARBA" id="ARBA00049188"/>
    </source>
</evidence>
<evidence type="ECO:0000256" key="2">
    <source>
        <dbReference type="ARBA" id="ARBA00023002"/>
    </source>
</evidence>
<evidence type="ECO:0000256" key="18">
    <source>
        <dbReference type="ARBA" id="ARBA00048739"/>
    </source>
</evidence>
<evidence type="ECO:0000256" key="4">
    <source>
        <dbReference type="ARBA" id="ARBA00039060"/>
    </source>
</evidence>
<comment type="catalytic activity">
    <reaction evidence="12">
        <text>15-oxo-(5S,6R)-dihydroxy-(7E,9E,11Z)-eicosatrienoate + NADH + H(+) = (5S,6R,15S)-trihydroxy-(7E,9E,11Z)-eicosatrienoate + NAD(+)</text>
        <dbReference type="Rhea" id="RHEA:41596"/>
        <dbReference type="ChEBI" id="CHEBI:15378"/>
        <dbReference type="ChEBI" id="CHEBI:57540"/>
        <dbReference type="ChEBI" id="CHEBI:57945"/>
        <dbReference type="ChEBI" id="CHEBI:78325"/>
        <dbReference type="ChEBI" id="CHEBI:78329"/>
    </reaction>
    <physiologicalReaction direction="left-to-right" evidence="12">
        <dbReference type="Rhea" id="RHEA:41597"/>
    </physiologicalReaction>
</comment>
<dbReference type="GO" id="GO:0047034">
    <property type="term" value="F:15-hydroxyicosatetraenoate dehydrogenase activity"/>
    <property type="evidence" value="ECO:0007669"/>
    <property type="project" value="UniProtKB-EC"/>
</dbReference>
<dbReference type="AlphaFoldDB" id="A0A8J1XKK7"/>
<accession>A0A8J1XKK7</accession>
<evidence type="ECO:0000256" key="3">
    <source>
        <dbReference type="ARBA" id="ARBA00038968"/>
    </source>
</evidence>
<evidence type="ECO:0000256" key="1">
    <source>
        <dbReference type="ARBA" id="ARBA00006484"/>
    </source>
</evidence>
<dbReference type="InterPro" id="IPR002347">
    <property type="entry name" value="SDR_fam"/>
</dbReference>